<gene>
    <name evidence="12" type="primary">LOC100904157</name>
</gene>
<dbReference type="InterPro" id="IPR057092">
    <property type="entry name" value="SAM_KIDINS220"/>
</dbReference>
<feature type="repeat" description="ANK" evidence="6">
    <location>
        <begin position="132"/>
        <end position="164"/>
    </location>
</feature>
<dbReference type="Proteomes" id="UP000694867">
    <property type="component" value="Unplaced"/>
</dbReference>
<organism evidence="11 12">
    <name type="scientific">Galendromus occidentalis</name>
    <name type="common">western predatory mite</name>
    <dbReference type="NCBI Taxonomy" id="34638"/>
    <lineage>
        <taxon>Eukaryota</taxon>
        <taxon>Metazoa</taxon>
        <taxon>Ecdysozoa</taxon>
        <taxon>Arthropoda</taxon>
        <taxon>Chelicerata</taxon>
        <taxon>Arachnida</taxon>
        <taxon>Acari</taxon>
        <taxon>Parasitiformes</taxon>
        <taxon>Mesostigmata</taxon>
        <taxon>Gamasina</taxon>
        <taxon>Phytoseioidea</taxon>
        <taxon>Phytoseiidae</taxon>
        <taxon>Typhlodrominae</taxon>
        <taxon>Galendromus</taxon>
    </lineage>
</organism>
<evidence type="ECO:0000256" key="1">
    <source>
        <dbReference type="ARBA" id="ARBA00004175"/>
    </source>
</evidence>
<evidence type="ECO:0000256" key="5">
    <source>
        <dbReference type="ARBA" id="ARBA00023298"/>
    </source>
</evidence>
<feature type="compositionally biased region" description="Basic and acidic residues" evidence="7">
    <location>
        <begin position="1581"/>
        <end position="1591"/>
    </location>
</feature>
<dbReference type="Pfam" id="PF07693">
    <property type="entry name" value="KAP_NTPase"/>
    <property type="match status" value="1"/>
</dbReference>
<feature type="transmembrane region" description="Helical" evidence="8">
    <location>
        <begin position="721"/>
        <end position="744"/>
    </location>
</feature>
<evidence type="ECO:0000256" key="7">
    <source>
        <dbReference type="SAM" id="MobiDB-lite"/>
    </source>
</evidence>
<dbReference type="Pfam" id="PF23307">
    <property type="entry name" value="SAM_KIDINS220"/>
    <property type="match status" value="1"/>
</dbReference>
<feature type="domain" description="Kinase D-interacting substrate of 220 kDa-like SAM" evidence="10">
    <location>
        <begin position="1195"/>
        <end position="1274"/>
    </location>
</feature>
<evidence type="ECO:0000313" key="11">
    <source>
        <dbReference type="Proteomes" id="UP000694867"/>
    </source>
</evidence>
<dbReference type="KEGG" id="goe:100904157"/>
<keyword evidence="8" id="KW-1133">Transmembrane helix</keyword>
<name>A0AAJ7SHK0_9ACAR</name>
<feature type="repeat" description="ANK" evidence="6">
    <location>
        <begin position="198"/>
        <end position="230"/>
    </location>
</feature>
<keyword evidence="11" id="KW-1185">Reference proteome</keyword>
<accession>A0AAJ7SHK0</accession>
<keyword evidence="12" id="KW-0418">Kinase</keyword>
<feature type="compositionally biased region" description="Basic and acidic residues" evidence="7">
    <location>
        <begin position="1534"/>
        <end position="1547"/>
    </location>
</feature>
<dbReference type="PANTHER" id="PTHR24116">
    <property type="entry name" value="KINASE D-INTERACTING SUBSTRATE OF 220 KDA"/>
    <property type="match status" value="1"/>
</dbReference>
<dbReference type="PANTHER" id="PTHR24116:SF0">
    <property type="entry name" value="KINASE D-INTERACTING SUBSTRATE OF 220 KDA"/>
    <property type="match status" value="1"/>
</dbReference>
<dbReference type="SMART" id="SM00248">
    <property type="entry name" value="ANK"/>
    <property type="match status" value="11"/>
</dbReference>
<dbReference type="PRINTS" id="PR01415">
    <property type="entry name" value="ANKYRIN"/>
</dbReference>
<dbReference type="GO" id="GO:0044231">
    <property type="term" value="C:host cell presynaptic membrane"/>
    <property type="evidence" value="ECO:0007669"/>
    <property type="project" value="UniProtKB-KW"/>
</dbReference>
<feature type="region of interest" description="Disordered" evidence="7">
    <location>
        <begin position="1486"/>
        <end position="1591"/>
    </location>
</feature>
<dbReference type="GeneID" id="100904157"/>
<keyword evidence="4" id="KW-0638">Presynaptic neurotoxin</keyword>
<keyword evidence="4" id="KW-0528">Neurotoxin</keyword>
<keyword evidence="12" id="KW-0808">Transferase</keyword>
<reference evidence="12" key="1">
    <citation type="submission" date="2025-08" db="UniProtKB">
        <authorList>
            <consortium name="RefSeq"/>
        </authorList>
    </citation>
    <scope>IDENTIFICATION</scope>
</reference>
<dbReference type="InterPro" id="IPR052771">
    <property type="entry name" value="Neurotrophin_sig_adaptor"/>
</dbReference>
<dbReference type="GO" id="GO:0030165">
    <property type="term" value="F:PDZ domain binding"/>
    <property type="evidence" value="ECO:0007669"/>
    <property type="project" value="TreeGrafter"/>
</dbReference>
<dbReference type="Gene3D" id="1.25.40.20">
    <property type="entry name" value="Ankyrin repeat-containing domain"/>
    <property type="match status" value="2"/>
</dbReference>
<feature type="region of interest" description="Disordered" evidence="7">
    <location>
        <begin position="1279"/>
        <end position="1330"/>
    </location>
</feature>
<feature type="domain" description="KAP NTPase" evidence="9">
    <location>
        <begin position="471"/>
        <end position="994"/>
    </location>
</feature>
<evidence type="ECO:0000256" key="4">
    <source>
        <dbReference type="ARBA" id="ARBA00023028"/>
    </source>
</evidence>
<dbReference type="SUPFAM" id="SSF48403">
    <property type="entry name" value="Ankyrin repeat"/>
    <property type="match status" value="1"/>
</dbReference>
<dbReference type="CTD" id="37433"/>
<evidence type="ECO:0000256" key="2">
    <source>
        <dbReference type="ARBA" id="ARBA00022483"/>
    </source>
</evidence>
<keyword evidence="8" id="KW-0812">Transmembrane</keyword>
<evidence type="ECO:0000313" key="12">
    <source>
        <dbReference type="RefSeq" id="XP_028968911.1"/>
    </source>
</evidence>
<evidence type="ECO:0000259" key="9">
    <source>
        <dbReference type="Pfam" id="PF07693"/>
    </source>
</evidence>
<feature type="compositionally biased region" description="Basic and acidic residues" evidence="7">
    <location>
        <begin position="1287"/>
        <end position="1310"/>
    </location>
</feature>
<dbReference type="GO" id="GO:0006887">
    <property type="term" value="P:exocytosis"/>
    <property type="evidence" value="ECO:0007669"/>
    <property type="project" value="UniProtKB-KW"/>
</dbReference>
<protein>
    <submittedName>
        <fullName evidence="12">Kinase D-interacting substrate of 220 kDa B</fullName>
    </submittedName>
</protein>
<dbReference type="InterPro" id="IPR002110">
    <property type="entry name" value="Ankyrin_rpt"/>
</dbReference>
<feature type="compositionally biased region" description="Polar residues" evidence="7">
    <location>
        <begin position="1522"/>
        <end position="1531"/>
    </location>
</feature>
<dbReference type="GO" id="GO:0019887">
    <property type="term" value="F:protein kinase regulator activity"/>
    <property type="evidence" value="ECO:0007669"/>
    <property type="project" value="TreeGrafter"/>
</dbReference>
<feature type="transmembrane region" description="Helical" evidence="8">
    <location>
        <begin position="554"/>
        <end position="575"/>
    </location>
</feature>
<dbReference type="GO" id="GO:0044218">
    <property type="term" value="C:other organism cell membrane"/>
    <property type="evidence" value="ECO:0007669"/>
    <property type="project" value="UniProtKB-KW"/>
</dbReference>
<feature type="repeat" description="ANK" evidence="6">
    <location>
        <begin position="363"/>
        <end position="386"/>
    </location>
</feature>
<feature type="repeat" description="ANK" evidence="6">
    <location>
        <begin position="264"/>
        <end position="296"/>
    </location>
</feature>
<dbReference type="RefSeq" id="XP_028968911.1">
    <property type="nucleotide sequence ID" value="XM_029113078.1"/>
</dbReference>
<keyword evidence="4" id="KW-0800">Toxin</keyword>
<evidence type="ECO:0000256" key="3">
    <source>
        <dbReference type="ARBA" id="ARBA00022537"/>
    </source>
</evidence>
<dbReference type="Pfam" id="PF12796">
    <property type="entry name" value="Ank_2"/>
    <property type="match status" value="3"/>
</dbReference>
<feature type="repeat" description="ANK" evidence="6">
    <location>
        <begin position="330"/>
        <end position="362"/>
    </location>
</feature>
<keyword evidence="8" id="KW-0472">Membrane</keyword>
<dbReference type="PROSITE" id="PS50297">
    <property type="entry name" value="ANK_REP_REGION"/>
    <property type="match status" value="6"/>
</dbReference>
<feature type="repeat" description="ANK" evidence="6">
    <location>
        <begin position="99"/>
        <end position="131"/>
    </location>
</feature>
<keyword evidence="3" id="KW-1052">Target cell membrane</keyword>
<dbReference type="InterPro" id="IPR011646">
    <property type="entry name" value="KAP_P-loop"/>
</dbReference>
<keyword evidence="2" id="KW-0268">Exocytosis</keyword>
<evidence type="ECO:0000259" key="10">
    <source>
        <dbReference type="Pfam" id="PF23307"/>
    </source>
</evidence>
<comment type="subcellular location">
    <subcellularLocation>
        <location evidence="1">Target cell membrane</location>
    </subcellularLocation>
</comment>
<feature type="repeat" description="ANK" evidence="6">
    <location>
        <begin position="66"/>
        <end position="98"/>
    </location>
</feature>
<feature type="transmembrane region" description="Helical" evidence="8">
    <location>
        <begin position="688"/>
        <end position="709"/>
    </location>
</feature>
<dbReference type="GO" id="GO:0016301">
    <property type="term" value="F:kinase activity"/>
    <property type="evidence" value="ECO:0007669"/>
    <property type="project" value="UniProtKB-KW"/>
</dbReference>
<feature type="repeat" description="ANK" evidence="6">
    <location>
        <begin position="297"/>
        <end position="329"/>
    </location>
</feature>
<sequence length="1591" mass="176982">MLNPKDLRMSLRREKKQVNFDSTAQPQSRPSAMFEAAAAWIKTGEVSSVRESLKNRSLMCEERDENGQTLLLLAAQAGQASLCGDFLRHGWDPNAEDCDGWTALHNAAKEGFYDVLVLLITQGASIECRDGTGWTPLMWACYRGHLRIARFLLENGAFTNVHDAYHMSPLIWASGRGYLEIVDTLLRHNAKVNAGDKFGSTPLIWAARRGFSAIVEKLLEAGANVDTAGMFSWTALIVAVKGNYIDIVTQLLEHKPNINAVNVDGYTALAICCKEGFTEIATRLISAGAYVNMLDKGGDTNLIHAAKVGNLSVVEVLLKRHADIDIQGSDKKTALYWAVEKGHSDVVRSLLNQNPNLELATKDGDTPLMRATRNRNLELVTMLIDRKTPAKVSACDKRGDTALHIAMRARSKAICEVLLRNPKNGYLLYRPNKAGETPYNIDSAQQKSILQQIFGARRLNTQAENENMLGYDLYSSSLADILSEPSLTVPITVGLYARWGSGKSFLLNKLENELRSYEFQWLEPGLKYTWVLFITVCFYSVILGYTLGLATQMWLMATAVVLSSIVLSYSGFYLIRYGSRYYDWDWALDAGTRLDELLSDLKCLLQVIFCHPSNHKTKDGSTPVRFIFSSKTKVSSTGDGGTSIACLLVSIYQALEDEFGFFTTRFYRALRPRQTSSPSWVFRRVCCVPHWSVCVLTIISIMTTIELIVPSSAQKLNPDILYALIMTFATVVGVVLIASLNTWVKLTTSLILPYERNIHRHAARIEKTAHGGLSETLKSEVKVLCDMIHCMDSFTRKQTRLVIIVDGLDSCEQTKVLSVLDAVNVMLSDPGMPFVIVLAVDPHIVIRAIESNVSRSLRSLSLRGYDYLQNIVHLPFFLQNSGLRKVKAAARVAQSGKLTRDREEWSEKEGLTSRRVSNCSALEVKAKRASSKGNQKLRSSESIASSIGNIHQRSALSGGVDLTKVLLNDDYFSDINPRSMRRLMNILYVTGRLMRAFNIDFSWYHLALWVNLTEQWPCQTSWLIHYYETHETEIEDSSPLRSLFERIRNLMPASKELEQLQTMDHDVKKLELCLSSNSHALQIGNLRMFIPFAINLDPHIRRVLQDSYDSQLEQSLQQGITATSISKNSRTQQSADQRLIAQQAVGGFLQPNPPPFGISQLTRSDPMPLNQYAPMMNSDFTHAVLRQSGFSIPAERLTTITVDGVRSMLSEMEGISRVKKPQYQKSIKDHNINGLVLYGCDLQELKAVLGMTFGDWEIFKMHIVQMRNFEMELALEMMRGPGNRNHQPSEDVKHQARPEDKSATERESSKSRKSQTSAMKPNTTSLEKQVTMEENMIIGALETLNEETFEDGNQPCVREMGSVATSLSPILSDAVESPHSTDSTSSDMCLTPCTQHTAASAAAHRPFPIDLDDGQSAEVDCVYIRNTGNSRYSLSPLCTSVPDVEWAPTPRIASGITTATTFHPPATLTLVPNPLCNVQVSAPPSIVSSPSPGQGGGFNGARSSRGKIIDFDPSIGPERPTYSVSGATSPVTKIEGDAHEEEERPHLEGMFVAPLELPTKESQVGKQSAEYRRQLFGRQSPVKDEDRASCD</sequence>
<evidence type="ECO:0000256" key="8">
    <source>
        <dbReference type="SAM" id="Phobius"/>
    </source>
</evidence>
<dbReference type="PROSITE" id="PS50088">
    <property type="entry name" value="ANK_REPEAT"/>
    <property type="match status" value="9"/>
</dbReference>
<keyword evidence="5" id="KW-1053">Target membrane</keyword>
<proteinExistence type="predicted"/>
<keyword evidence="6" id="KW-0040">ANK repeat</keyword>
<feature type="transmembrane region" description="Helical" evidence="8">
    <location>
        <begin position="528"/>
        <end position="547"/>
    </location>
</feature>
<feature type="compositionally biased region" description="Polar residues" evidence="7">
    <location>
        <begin position="1314"/>
        <end position="1328"/>
    </location>
</feature>
<dbReference type="InterPro" id="IPR036770">
    <property type="entry name" value="Ankyrin_rpt-contain_sf"/>
</dbReference>
<evidence type="ECO:0000256" key="6">
    <source>
        <dbReference type="PROSITE-ProRule" id="PRU00023"/>
    </source>
</evidence>
<feature type="repeat" description="ANK" evidence="6">
    <location>
        <begin position="165"/>
        <end position="197"/>
    </location>
</feature>